<reference evidence="2 3" key="1">
    <citation type="submission" date="2016-10" db="EMBL/GenBank/DDBJ databases">
        <authorList>
            <person name="Varghese N."/>
            <person name="Submissions S."/>
        </authorList>
    </citation>
    <scope>NUCLEOTIDE SEQUENCE [LARGE SCALE GENOMIC DNA]</scope>
    <source>
        <strain evidence="2 3">DSM 21822</strain>
    </source>
</reference>
<dbReference type="InterPro" id="IPR050177">
    <property type="entry name" value="Lipid_A_modif_metabolic_enz"/>
</dbReference>
<dbReference type="Gene3D" id="3.40.50.720">
    <property type="entry name" value="NAD(P)-binding Rossmann-like Domain"/>
    <property type="match status" value="1"/>
</dbReference>
<dbReference type="PANTHER" id="PTHR43245">
    <property type="entry name" value="BIFUNCTIONAL POLYMYXIN RESISTANCE PROTEIN ARNA"/>
    <property type="match status" value="1"/>
</dbReference>
<name>A0A1I3ZDY5_9HYPH</name>
<dbReference type="SUPFAM" id="SSF51735">
    <property type="entry name" value="NAD(P)-binding Rossmann-fold domains"/>
    <property type="match status" value="1"/>
</dbReference>
<dbReference type="RefSeq" id="WP_149760476.1">
    <property type="nucleotide sequence ID" value="NZ_BSPE01000031.1"/>
</dbReference>
<dbReference type="InterPro" id="IPR036291">
    <property type="entry name" value="NAD(P)-bd_dom_sf"/>
</dbReference>
<dbReference type="OrthoDB" id="9814124at2"/>
<dbReference type="InterPro" id="IPR001509">
    <property type="entry name" value="Epimerase_deHydtase"/>
</dbReference>
<dbReference type="Proteomes" id="UP000323300">
    <property type="component" value="Unassembled WGS sequence"/>
</dbReference>
<gene>
    <name evidence="2" type="ORF">SAMN04488498_106116</name>
</gene>
<proteinExistence type="predicted"/>
<feature type="domain" description="NAD-dependent epimerase/dehydratase" evidence="1">
    <location>
        <begin position="5"/>
        <end position="233"/>
    </location>
</feature>
<dbReference type="PANTHER" id="PTHR43245:SF55">
    <property type="entry name" value="NAD(P)-BINDING DOMAIN-CONTAINING PROTEIN"/>
    <property type="match status" value="1"/>
</dbReference>
<organism evidence="2 3">
    <name type="scientific">Neomesorhizobium albiziae</name>
    <dbReference type="NCBI Taxonomy" id="335020"/>
    <lineage>
        <taxon>Bacteria</taxon>
        <taxon>Pseudomonadati</taxon>
        <taxon>Pseudomonadota</taxon>
        <taxon>Alphaproteobacteria</taxon>
        <taxon>Hyphomicrobiales</taxon>
        <taxon>Phyllobacteriaceae</taxon>
        <taxon>Neomesorhizobium</taxon>
    </lineage>
</organism>
<dbReference type="EMBL" id="FOSL01000006">
    <property type="protein sequence ID" value="SFK42364.1"/>
    <property type="molecule type" value="Genomic_DNA"/>
</dbReference>
<protein>
    <submittedName>
        <fullName evidence="2">Nucleoside-diphosphate-sugar epimerase</fullName>
    </submittedName>
</protein>
<dbReference type="Pfam" id="PF01370">
    <property type="entry name" value="Epimerase"/>
    <property type="match status" value="1"/>
</dbReference>
<keyword evidence="3" id="KW-1185">Reference proteome</keyword>
<accession>A0A1I3ZDY5</accession>
<dbReference type="AlphaFoldDB" id="A0A1I3ZDY5"/>
<sequence>MTATLVSGGTGFVGRFIVENLLAAGHAVTVMGRTAPPQGFFSAPVRFVEGTLDPSRDQSAAFDGIDCFIHAAFDHVAGKYRGGEGDDAAGFRFRNREGSAALFAAAKARGVSRAVFLSSRAVYGTQPAGALLDEETPPHPDTLYGQVKLASEEDLKAMSGADFCGASLRVTGVYGPGGHGREDKWADLFRDYLAGRPILPRAGTEVHGDDVGAAVRLMLEAPEPKVSGEIFNVSDLLVDRHDLLSMLRDSAGSLHPLPDRADHSAANVMATAKIRALGWRPGGVASLENFVRSQAAG</sequence>
<evidence type="ECO:0000259" key="1">
    <source>
        <dbReference type="Pfam" id="PF01370"/>
    </source>
</evidence>
<evidence type="ECO:0000313" key="3">
    <source>
        <dbReference type="Proteomes" id="UP000323300"/>
    </source>
</evidence>
<dbReference type="CDD" id="cd08946">
    <property type="entry name" value="SDR_e"/>
    <property type="match status" value="1"/>
</dbReference>
<evidence type="ECO:0000313" key="2">
    <source>
        <dbReference type="EMBL" id="SFK42364.1"/>
    </source>
</evidence>